<feature type="domain" description="CAAX prenyl protease 2/Lysostaphin resistance protein A-like" evidence="2">
    <location>
        <begin position="146"/>
        <end position="241"/>
    </location>
</feature>
<organism evidence="3 4">
    <name type="scientific">Devosia ginsengisoli</name>
    <dbReference type="NCBI Taxonomy" id="400770"/>
    <lineage>
        <taxon>Bacteria</taxon>
        <taxon>Pseudomonadati</taxon>
        <taxon>Pseudomonadota</taxon>
        <taxon>Alphaproteobacteria</taxon>
        <taxon>Hyphomicrobiales</taxon>
        <taxon>Devosiaceae</taxon>
        <taxon>Devosia</taxon>
    </lineage>
</organism>
<keyword evidence="1" id="KW-0472">Membrane</keyword>
<keyword evidence="3" id="KW-0645">Protease</keyword>
<feature type="transmembrane region" description="Helical" evidence="1">
    <location>
        <begin position="178"/>
        <end position="199"/>
    </location>
</feature>
<dbReference type="GO" id="GO:0080120">
    <property type="term" value="P:CAAX-box protein maturation"/>
    <property type="evidence" value="ECO:0007669"/>
    <property type="project" value="UniProtKB-ARBA"/>
</dbReference>
<name>A0A5B8LS77_9HYPH</name>
<dbReference type="Proteomes" id="UP000315364">
    <property type="component" value="Chromosome"/>
</dbReference>
<evidence type="ECO:0000313" key="4">
    <source>
        <dbReference type="Proteomes" id="UP000315364"/>
    </source>
</evidence>
<sequence>MPQGLDSGAKRPHVCRTRTNGGLRLIRSPAMRVAILWLALLAIFHTKSVIAIALFGPDYAVDRHIVMALLTTGLAVPLVVLARRYFDREPMAGLGLALDLSALRPFAIGAVAWLLPFAVGITVCLALGLVTVTPLAPWSEILAFVPLLIVLVFLLEALPEELAFRGYIQANLGKILPLWAAVAVQAILFGSWGVALWFLSSGDIEPLHASLFYVMGAILGILRVITSSVWTGIGFHLAFQTVAQLLLSAERGHFAIENATLLQVVALGALPFSVAMPFVELFYRGKVAWRDKAA</sequence>
<dbReference type="PANTHER" id="PTHR39430:SF1">
    <property type="entry name" value="PROTEASE"/>
    <property type="match status" value="1"/>
</dbReference>
<feature type="transmembrane region" description="Helical" evidence="1">
    <location>
        <begin position="34"/>
        <end position="55"/>
    </location>
</feature>
<keyword evidence="1" id="KW-1133">Transmembrane helix</keyword>
<keyword evidence="3" id="KW-0378">Hydrolase</keyword>
<evidence type="ECO:0000259" key="2">
    <source>
        <dbReference type="Pfam" id="PF02517"/>
    </source>
</evidence>
<evidence type="ECO:0000256" key="1">
    <source>
        <dbReference type="SAM" id="Phobius"/>
    </source>
</evidence>
<feature type="transmembrane region" description="Helical" evidence="1">
    <location>
        <begin position="259"/>
        <end position="283"/>
    </location>
</feature>
<proteinExistence type="predicted"/>
<dbReference type="KEGG" id="dea:FPZ08_08280"/>
<dbReference type="Pfam" id="PF02517">
    <property type="entry name" value="Rce1-like"/>
    <property type="match status" value="1"/>
</dbReference>
<gene>
    <name evidence="3" type="ORF">FPZ08_08280</name>
</gene>
<dbReference type="AlphaFoldDB" id="A0A5B8LS77"/>
<accession>A0A5B8LS77</accession>
<feature type="transmembrane region" description="Helical" evidence="1">
    <location>
        <begin position="67"/>
        <end position="86"/>
    </location>
</feature>
<keyword evidence="4" id="KW-1185">Reference proteome</keyword>
<keyword evidence="3" id="KW-0482">Metalloprotease</keyword>
<keyword evidence="1" id="KW-0812">Transmembrane</keyword>
<evidence type="ECO:0000313" key="3">
    <source>
        <dbReference type="EMBL" id="QDZ10749.1"/>
    </source>
</evidence>
<feature type="transmembrane region" description="Helical" evidence="1">
    <location>
        <begin position="141"/>
        <end position="158"/>
    </location>
</feature>
<dbReference type="InterPro" id="IPR003675">
    <property type="entry name" value="Rce1/LyrA-like_dom"/>
</dbReference>
<feature type="transmembrane region" description="Helical" evidence="1">
    <location>
        <begin position="211"/>
        <end position="239"/>
    </location>
</feature>
<reference evidence="3 4" key="1">
    <citation type="submission" date="2019-07" db="EMBL/GenBank/DDBJ databases">
        <title>Full genome sequence of Devosia sp. Gsoil 520.</title>
        <authorList>
            <person name="Im W.-T."/>
        </authorList>
    </citation>
    <scope>NUCLEOTIDE SEQUENCE [LARGE SCALE GENOMIC DNA]</scope>
    <source>
        <strain evidence="3 4">Gsoil 520</strain>
    </source>
</reference>
<protein>
    <submittedName>
        <fullName evidence="3">CPBP family intramembrane metalloprotease</fullName>
    </submittedName>
</protein>
<dbReference type="EMBL" id="CP042304">
    <property type="protein sequence ID" value="QDZ10749.1"/>
    <property type="molecule type" value="Genomic_DNA"/>
</dbReference>
<dbReference type="GO" id="GO:0008237">
    <property type="term" value="F:metallopeptidase activity"/>
    <property type="evidence" value="ECO:0007669"/>
    <property type="project" value="UniProtKB-KW"/>
</dbReference>
<dbReference type="OrthoDB" id="6059004at2"/>
<dbReference type="PANTHER" id="PTHR39430">
    <property type="entry name" value="MEMBRANE-ASSOCIATED PROTEASE-RELATED"/>
    <property type="match status" value="1"/>
</dbReference>
<dbReference type="GO" id="GO:0004175">
    <property type="term" value="F:endopeptidase activity"/>
    <property type="evidence" value="ECO:0007669"/>
    <property type="project" value="UniProtKB-ARBA"/>
</dbReference>
<dbReference type="GO" id="GO:0006508">
    <property type="term" value="P:proteolysis"/>
    <property type="evidence" value="ECO:0007669"/>
    <property type="project" value="UniProtKB-KW"/>
</dbReference>
<feature type="transmembrane region" description="Helical" evidence="1">
    <location>
        <begin position="106"/>
        <end position="129"/>
    </location>
</feature>